<gene>
    <name evidence="1" type="ORF">FH972_027175</name>
</gene>
<dbReference type="EMBL" id="VIBQ01000684">
    <property type="protein sequence ID" value="KAC2431614.1"/>
    <property type="molecule type" value="Genomic_DNA"/>
</dbReference>
<proteinExistence type="predicted"/>
<organism evidence="1 2">
    <name type="scientific">Carpinus fangiana</name>
    <dbReference type="NCBI Taxonomy" id="176857"/>
    <lineage>
        <taxon>Eukaryota</taxon>
        <taxon>Viridiplantae</taxon>
        <taxon>Streptophyta</taxon>
        <taxon>Embryophyta</taxon>
        <taxon>Tracheophyta</taxon>
        <taxon>Spermatophyta</taxon>
        <taxon>Magnoliopsida</taxon>
        <taxon>eudicotyledons</taxon>
        <taxon>Gunneridae</taxon>
        <taxon>Pentapetalae</taxon>
        <taxon>rosids</taxon>
        <taxon>fabids</taxon>
        <taxon>Fagales</taxon>
        <taxon>Betulaceae</taxon>
        <taxon>Carpinus</taxon>
    </lineage>
</organism>
<keyword evidence="2" id="KW-1185">Reference proteome</keyword>
<evidence type="ECO:0000313" key="2">
    <source>
        <dbReference type="Proteomes" id="UP000327013"/>
    </source>
</evidence>
<sequence>MMASSSFGASDGVLIQERSILGRLRRREEEDSSAATCSKKRKAMMSFTRKEKRSCQGFTEKERRISLICNLQPAKIY</sequence>
<comment type="caution">
    <text evidence="1">The sequence shown here is derived from an EMBL/GenBank/DDBJ whole genome shotgun (WGS) entry which is preliminary data.</text>
</comment>
<name>A0A5N6L6H6_9ROSI</name>
<evidence type="ECO:0000313" key="1">
    <source>
        <dbReference type="EMBL" id="KAC2431614.1"/>
    </source>
</evidence>
<protein>
    <submittedName>
        <fullName evidence="1">Uncharacterized protein</fullName>
    </submittedName>
</protein>
<accession>A0A5N6L6H6</accession>
<dbReference type="AlphaFoldDB" id="A0A5N6L6H6"/>
<dbReference type="Proteomes" id="UP000327013">
    <property type="component" value="Unassembled WGS sequence"/>
</dbReference>
<reference evidence="1 2" key="1">
    <citation type="submission" date="2019-06" db="EMBL/GenBank/DDBJ databases">
        <title>A chromosomal-level reference genome of Carpinus fangiana (Coryloideae, Betulaceae).</title>
        <authorList>
            <person name="Yang X."/>
            <person name="Wang Z."/>
            <person name="Zhang L."/>
            <person name="Hao G."/>
            <person name="Liu J."/>
            <person name="Yang Y."/>
        </authorList>
    </citation>
    <scope>NUCLEOTIDE SEQUENCE [LARGE SCALE GENOMIC DNA]</scope>
    <source>
        <strain evidence="1">Cfa_2016G</strain>
        <tissue evidence="1">Leaf</tissue>
    </source>
</reference>